<feature type="transmembrane region" description="Helical" evidence="3">
    <location>
        <begin position="90"/>
        <end position="111"/>
    </location>
</feature>
<keyword evidence="6" id="KW-1185">Reference proteome</keyword>
<keyword evidence="2" id="KW-0804">Transcription</keyword>
<dbReference type="Gene3D" id="1.10.10.1320">
    <property type="entry name" value="Anti-sigma factor, zinc-finger domain"/>
    <property type="match status" value="1"/>
</dbReference>
<dbReference type="InterPro" id="IPR027383">
    <property type="entry name" value="Znf_put"/>
</dbReference>
<name>A0ABX1JC88_9PSEU</name>
<keyword evidence="3" id="KW-0472">Membrane</keyword>
<protein>
    <submittedName>
        <fullName evidence="5">Zf-HC2 domain-containing protein</fullName>
    </submittedName>
</protein>
<comment type="caution">
    <text evidence="5">The sequence shown here is derived from an EMBL/GenBank/DDBJ whole genome shotgun (WGS) entry which is preliminary data.</text>
</comment>
<keyword evidence="3" id="KW-1133">Transmembrane helix</keyword>
<evidence type="ECO:0000256" key="3">
    <source>
        <dbReference type="SAM" id="Phobius"/>
    </source>
</evidence>
<evidence type="ECO:0000256" key="2">
    <source>
        <dbReference type="ARBA" id="ARBA00023163"/>
    </source>
</evidence>
<evidence type="ECO:0000256" key="1">
    <source>
        <dbReference type="ARBA" id="ARBA00023015"/>
    </source>
</evidence>
<reference evidence="5 6" key="1">
    <citation type="submission" date="2020-04" db="EMBL/GenBank/DDBJ databases">
        <title>Novel species.</title>
        <authorList>
            <person name="Teo W.F.A."/>
            <person name="Lipun K."/>
            <person name="Srisuk N."/>
            <person name="Duangmal K."/>
        </authorList>
    </citation>
    <scope>NUCLEOTIDE SEQUENCE [LARGE SCALE GENOMIC DNA]</scope>
    <source>
        <strain evidence="5 6">K13G38</strain>
    </source>
</reference>
<dbReference type="Pfam" id="PF13490">
    <property type="entry name" value="zf-HC2"/>
    <property type="match status" value="1"/>
</dbReference>
<evidence type="ECO:0000313" key="5">
    <source>
        <dbReference type="EMBL" id="NKQ56861.1"/>
    </source>
</evidence>
<sequence length="222" mass="22831">MSVDDHAYSLGAYVLAALDPQEIRAMEWHLASCGRCQAELVELRMSRAALDDLPLEALLEGPPEDGELLLRRVLRQVRHEAAARSRRRRLAVGVAAAAVAAAFAGGGVVLGRATALDAAAPAGTALSATDSATGASMSVVLGPAAGWVRLDATVSGIPAGEKCRLFVVGRDGTREEAGSWLVPAAGEGAGTHLGGAALVAPDNVAAIEVESFDGRKYVTVRV</sequence>
<evidence type="ECO:0000259" key="4">
    <source>
        <dbReference type="Pfam" id="PF13490"/>
    </source>
</evidence>
<dbReference type="Proteomes" id="UP000715441">
    <property type="component" value="Unassembled WGS sequence"/>
</dbReference>
<accession>A0ABX1JC88</accession>
<keyword evidence="3" id="KW-0812">Transmembrane</keyword>
<proteinExistence type="predicted"/>
<feature type="domain" description="Putative zinc-finger" evidence="4">
    <location>
        <begin position="10"/>
        <end position="37"/>
    </location>
</feature>
<gene>
    <name evidence="5" type="ORF">HFP15_28715</name>
</gene>
<dbReference type="InterPro" id="IPR041916">
    <property type="entry name" value="Anti_sigma_zinc_sf"/>
</dbReference>
<organism evidence="5 6">
    <name type="scientific">Amycolatopsis acididurans</name>
    <dbReference type="NCBI Taxonomy" id="2724524"/>
    <lineage>
        <taxon>Bacteria</taxon>
        <taxon>Bacillati</taxon>
        <taxon>Actinomycetota</taxon>
        <taxon>Actinomycetes</taxon>
        <taxon>Pseudonocardiales</taxon>
        <taxon>Pseudonocardiaceae</taxon>
        <taxon>Amycolatopsis</taxon>
    </lineage>
</organism>
<keyword evidence="1" id="KW-0805">Transcription regulation</keyword>
<dbReference type="EMBL" id="JAAXLS010000028">
    <property type="protein sequence ID" value="NKQ56861.1"/>
    <property type="molecule type" value="Genomic_DNA"/>
</dbReference>
<dbReference type="RefSeq" id="WP_168519888.1">
    <property type="nucleotide sequence ID" value="NZ_JAAXLS010000028.1"/>
</dbReference>
<evidence type="ECO:0000313" key="6">
    <source>
        <dbReference type="Proteomes" id="UP000715441"/>
    </source>
</evidence>